<evidence type="ECO:0000313" key="1">
    <source>
        <dbReference type="EMBL" id="MBD0384691.1"/>
    </source>
</evidence>
<gene>
    <name evidence="1" type="ORF">ICC18_32145</name>
</gene>
<organism evidence="1 2">
    <name type="scientific">Paenibacillus sedimenti</name>
    <dbReference type="NCBI Taxonomy" id="2770274"/>
    <lineage>
        <taxon>Bacteria</taxon>
        <taxon>Bacillati</taxon>
        <taxon>Bacillota</taxon>
        <taxon>Bacilli</taxon>
        <taxon>Bacillales</taxon>
        <taxon>Paenibacillaceae</taxon>
        <taxon>Paenibacillus</taxon>
    </lineage>
</organism>
<reference evidence="1" key="1">
    <citation type="submission" date="2020-09" db="EMBL/GenBank/DDBJ databases">
        <title>Draft Genome Sequence of Paenibacillus sp. WST5.</title>
        <authorList>
            <person name="Bao Z."/>
        </authorList>
    </citation>
    <scope>NUCLEOTIDE SEQUENCE</scope>
    <source>
        <strain evidence="1">WST5</strain>
    </source>
</reference>
<sequence>MNLHLLEPEVAGGLGENTSFTNQGEVEFLHYEFQGWLGDELLESTPCFIVTESMANSIQIANLSGAVFEDIEYTATQEFSELYPNRTLPNFKRLVVLGKVRVQSDAFYEWSGDDFCLTDESYLVVTNNAFDILKVRQLNYCDTKKLSASESY</sequence>
<dbReference type="EMBL" id="JACVVD010000024">
    <property type="protein sequence ID" value="MBD0384691.1"/>
    <property type="molecule type" value="Genomic_DNA"/>
</dbReference>
<protein>
    <submittedName>
        <fullName evidence="1">Uncharacterized protein</fullName>
    </submittedName>
</protein>
<proteinExistence type="predicted"/>
<keyword evidence="2" id="KW-1185">Reference proteome</keyword>
<accession>A0A926KX01</accession>
<dbReference type="RefSeq" id="WP_188178451.1">
    <property type="nucleotide sequence ID" value="NZ_JACVVD010000024.1"/>
</dbReference>
<dbReference type="Proteomes" id="UP000650466">
    <property type="component" value="Unassembled WGS sequence"/>
</dbReference>
<dbReference type="AlphaFoldDB" id="A0A926KX01"/>
<evidence type="ECO:0000313" key="2">
    <source>
        <dbReference type="Proteomes" id="UP000650466"/>
    </source>
</evidence>
<name>A0A926KX01_9BACL</name>
<comment type="caution">
    <text evidence="1">The sequence shown here is derived from an EMBL/GenBank/DDBJ whole genome shotgun (WGS) entry which is preliminary data.</text>
</comment>